<dbReference type="InterPro" id="IPR005162">
    <property type="entry name" value="Retrotrans_gag_dom"/>
</dbReference>
<dbReference type="HOGENOM" id="CLU_000384_20_0_1"/>
<feature type="compositionally biased region" description="Polar residues" evidence="1">
    <location>
        <begin position="34"/>
        <end position="48"/>
    </location>
</feature>
<accession>M5CER6</accession>
<evidence type="ECO:0000313" key="4">
    <source>
        <dbReference type="Proteomes" id="UP000012065"/>
    </source>
</evidence>
<evidence type="ECO:0000313" key="3">
    <source>
        <dbReference type="EMBL" id="CCO37769.1"/>
    </source>
</evidence>
<dbReference type="Pfam" id="PF03732">
    <property type="entry name" value="Retrotrans_gag"/>
    <property type="match status" value="1"/>
</dbReference>
<name>M5CER6_THACB</name>
<protein>
    <recommendedName>
        <fullName evidence="2">Retrotransposon gag domain-containing protein</fullName>
    </recommendedName>
</protein>
<comment type="caution">
    <text evidence="3">The sequence shown here is derived from an EMBL/GenBank/DDBJ whole genome shotgun (WGS) entry which is preliminary data.</text>
</comment>
<feature type="region of interest" description="Disordered" evidence="1">
    <location>
        <begin position="1"/>
        <end position="52"/>
    </location>
</feature>
<gene>
    <name evidence="3" type="ORF">BN14_11929</name>
</gene>
<dbReference type="AlphaFoldDB" id="M5CER6"/>
<evidence type="ECO:0000259" key="2">
    <source>
        <dbReference type="Pfam" id="PF03732"/>
    </source>
</evidence>
<feature type="domain" description="Retrotransposon gag" evidence="2">
    <location>
        <begin position="219"/>
        <end position="309"/>
    </location>
</feature>
<sequence length="340" mass="37465">MSVRRSPLRTSSCTCNPQGRFNTSNPSHPYAEMATNSRPASQNSNRDPSVSGILQEAHPGVQVGDQGATLESIQQLIILLASQVADLSQQIRDRDQEFQDLQALVEETNQVVTRGAPATPEKATPGKDVQQMPRAFMLFNCQARLHFALPSNPIKPPPSSYLAASSWRSSRSPSLVQASTTPTLGVLTKVKVKALEPYKGSIGADTKQCNKDIIMFLLINMEGAAAAWALPHIALIGEKRAVIKTPDDFQQEFRKAFDNPDATAAVECKITKLVQNTTTAAYMAEFRTLQLEIDWSQSTLWAQYQWGLNWQVWTQIAMMTPQPPSLEAFMESAVCINNVC</sequence>
<reference evidence="3 4" key="1">
    <citation type="journal article" date="2013" name="J. Biotechnol.">
        <title>Establishment and interpretation of the genome sequence of the phytopathogenic fungus Rhizoctonia solani AG1-IB isolate 7/3/14.</title>
        <authorList>
            <person name="Wibberg D.W."/>
            <person name="Jelonek L.J."/>
            <person name="Rupp O.R."/>
            <person name="Hennig M.H."/>
            <person name="Eikmeyer F.E."/>
            <person name="Goesmann A.G."/>
            <person name="Hartmann A.H."/>
            <person name="Borriss R.B."/>
            <person name="Grosch R.G."/>
            <person name="Puehler A.P."/>
            <person name="Schlueter A.S."/>
        </authorList>
    </citation>
    <scope>NUCLEOTIDE SEQUENCE [LARGE SCALE GENOMIC DNA]</scope>
    <source>
        <strain evidence="4">AG1-IB / isolate 7/3/14</strain>
    </source>
</reference>
<evidence type="ECO:0000256" key="1">
    <source>
        <dbReference type="SAM" id="MobiDB-lite"/>
    </source>
</evidence>
<dbReference type="EMBL" id="CAOJ01017589">
    <property type="protein sequence ID" value="CCO37769.1"/>
    <property type="molecule type" value="Genomic_DNA"/>
</dbReference>
<dbReference type="Proteomes" id="UP000012065">
    <property type="component" value="Unassembled WGS sequence"/>
</dbReference>
<organism evidence="3 4">
    <name type="scientific">Thanatephorus cucumeris (strain AG1-IB / isolate 7/3/14)</name>
    <name type="common">Lettuce bottom rot fungus</name>
    <name type="synonym">Rhizoctonia solani</name>
    <dbReference type="NCBI Taxonomy" id="1108050"/>
    <lineage>
        <taxon>Eukaryota</taxon>
        <taxon>Fungi</taxon>
        <taxon>Dikarya</taxon>
        <taxon>Basidiomycota</taxon>
        <taxon>Agaricomycotina</taxon>
        <taxon>Agaricomycetes</taxon>
        <taxon>Cantharellales</taxon>
        <taxon>Ceratobasidiaceae</taxon>
        <taxon>Rhizoctonia</taxon>
        <taxon>Rhizoctonia solani AG-1</taxon>
    </lineage>
</organism>
<feature type="compositionally biased region" description="Polar residues" evidence="1">
    <location>
        <begin position="8"/>
        <end position="27"/>
    </location>
</feature>
<proteinExistence type="predicted"/>